<evidence type="ECO:0000313" key="6">
    <source>
        <dbReference type="Proteomes" id="UP001648503"/>
    </source>
</evidence>
<keyword evidence="1 2" id="KW-0694">RNA-binding</keyword>
<dbReference type="Pfam" id="PF00076">
    <property type="entry name" value="RRM_1"/>
    <property type="match status" value="1"/>
</dbReference>
<gene>
    <name evidence="5" type="ORF">BASA50_004100</name>
</gene>
<dbReference type="InterPro" id="IPR035979">
    <property type="entry name" value="RBD_domain_sf"/>
</dbReference>
<dbReference type="PANTHER" id="PTHR19965">
    <property type="entry name" value="RNA AND EXPORT FACTOR BINDING PROTEIN"/>
    <property type="match status" value="1"/>
</dbReference>
<evidence type="ECO:0000313" key="5">
    <source>
        <dbReference type="EMBL" id="KAH6597945.1"/>
    </source>
</evidence>
<dbReference type="Pfam" id="PF13865">
    <property type="entry name" value="FoP_duplication"/>
    <property type="match status" value="1"/>
</dbReference>
<evidence type="ECO:0000259" key="4">
    <source>
        <dbReference type="PROSITE" id="PS50102"/>
    </source>
</evidence>
<proteinExistence type="predicted"/>
<dbReference type="InterPro" id="IPR025715">
    <property type="entry name" value="FoP_C"/>
</dbReference>
<dbReference type="SUPFAM" id="SSF54928">
    <property type="entry name" value="RNA-binding domain, RBD"/>
    <property type="match status" value="1"/>
</dbReference>
<dbReference type="EMBL" id="JAFCIX010000125">
    <property type="protein sequence ID" value="KAH6597945.1"/>
    <property type="molecule type" value="Genomic_DNA"/>
</dbReference>
<evidence type="ECO:0000256" key="3">
    <source>
        <dbReference type="SAM" id="MobiDB-lite"/>
    </source>
</evidence>
<dbReference type="SMART" id="SM00360">
    <property type="entry name" value="RRM"/>
    <property type="match status" value="1"/>
</dbReference>
<protein>
    <recommendedName>
        <fullName evidence="4">RRM domain-containing protein</fullName>
    </recommendedName>
</protein>
<keyword evidence="6" id="KW-1185">Reference proteome</keyword>
<feature type="region of interest" description="Disordered" evidence="3">
    <location>
        <begin position="150"/>
        <end position="205"/>
    </location>
</feature>
<feature type="compositionally biased region" description="Gly residues" evidence="3">
    <location>
        <begin position="155"/>
        <end position="168"/>
    </location>
</feature>
<feature type="domain" description="RRM" evidence="4">
    <location>
        <begin position="67"/>
        <end position="144"/>
    </location>
</feature>
<dbReference type="InterPro" id="IPR051229">
    <property type="entry name" value="ALYREF_mRNA_export"/>
</dbReference>
<sequence length="230" mass="23618">MSGGDVMDMALDEIITQKRKATRGQGRRRGGGGAGSGGNTRTSAGASRNNTTADTADSSRSVASYADKLVVSNLAFNVTESDVRELFSRIGPLRSAQLNYNSEGKSKGAATVVFSKHGDAARACTEYNNRTLDERPMKIELIVNPDAPALRLGPSNGGGLGRNTGAGGVSKSRTPARSSAPGKRDGAAAGGGRGRRGPKKPVTAADLDAEMDLYIATPAPDATQLANALA</sequence>
<dbReference type="SMART" id="SM01218">
    <property type="entry name" value="FoP_duplication"/>
    <property type="match status" value="1"/>
</dbReference>
<dbReference type="InterPro" id="IPR000504">
    <property type="entry name" value="RRM_dom"/>
</dbReference>
<dbReference type="PANTHER" id="PTHR19965:SF35">
    <property type="entry name" value="RNA ANNEALING PROTEIN YRA1"/>
    <property type="match status" value="1"/>
</dbReference>
<feature type="region of interest" description="Disordered" evidence="3">
    <location>
        <begin position="1"/>
        <end position="59"/>
    </location>
</feature>
<dbReference type="InterPro" id="IPR012677">
    <property type="entry name" value="Nucleotide-bd_a/b_plait_sf"/>
</dbReference>
<organism evidence="5 6">
    <name type="scientific">Batrachochytrium salamandrivorans</name>
    <dbReference type="NCBI Taxonomy" id="1357716"/>
    <lineage>
        <taxon>Eukaryota</taxon>
        <taxon>Fungi</taxon>
        <taxon>Fungi incertae sedis</taxon>
        <taxon>Chytridiomycota</taxon>
        <taxon>Chytridiomycota incertae sedis</taxon>
        <taxon>Chytridiomycetes</taxon>
        <taxon>Rhizophydiales</taxon>
        <taxon>Rhizophydiales incertae sedis</taxon>
        <taxon>Batrachochytrium</taxon>
    </lineage>
</organism>
<comment type="caution">
    <text evidence="5">The sequence shown here is derived from an EMBL/GenBank/DDBJ whole genome shotgun (WGS) entry which is preliminary data.</text>
</comment>
<dbReference type="Gene3D" id="3.30.70.330">
    <property type="match status" value="1"/>
</dbReference>
<evidence type="ECO:0000256" key="2">
    <source>
        <dbReference type="PROSITE-ProRule" id="PRU00176"/>
    </source>
</evidence>
<dbReference type="Proteomes" id="UP001648503">
    <property type="component" value="Unassembled WGS sequence"/>
</dbReference>
<accession>A0ABQ8FGJ8</accession>
<dbReference type="PROSITE" id="PS50102">
    <property type="entry name" value="RRM"/>
    <property type="match status" value="1"/>
</dbReference>
<feature type="compositionally biased region" description="Polar residues" evidence="3">
    <location>
        <begin position="48"/>
        <end position="59"/>
    </location>
</feature>
<name>A0ABQ8FGJ8_9FUNG</name>
<evidence type="ECO:0000256" key="1">
    <source>
        <dbReference type="ARBA" id="ARBA00022884"/>
    </source>
</evidence>
<reference evidence="5 6" key="1">
    <citation type="submission" date="2021-02" db="EMBL/GenBank/DDBJ databases">
        <title>Variation within the Batrachochytrium salamandrivorans European outbreak.</title>
        <authorList>
            <person name="Kelly M."/>
            <person name="Pasmans F."/>
            <person name="Shea T.P."/>
            <person name="Munoz J.F."/>
            <person name="Carranza S."/>
            <person name="Cuomo C.A."/>
            <person name="Martel A."/>
        </authorList>
    </citation>
    <scope>NUCLEOTIDE SEQUENCE [LARGE SCALE GENOMIC DNA]</scope>
    <source>
        <strain evidence="5 6">AMFP18/2</strain>
    </source>
</reference>
<feature type="compositionally biased region" description="Basic residues" evidence="3">
    <location>
        <begin position="17"/>
        <end position="30"/>
    </location>
</feature>